<dbReference type="Proteomes" id="UP000645007">
    <property type="component" value="Unassembled WGS sequence"/>
</dbReference>
<accession>A0ABR8ZN14</accession>
<evidence type="ECO:0000313" key="3">
    <source>
        <dbReference type="EMBL" id="MBD8086308.1"/>
    </source>
</evidence>
<keyword evidence="2" id="KW-0472">Membrane</keyword>
<organism evidence="3 4">
    <name type="scientific">Limosilactobacillus urinaemulieris</name>
    <dbReference type="NCBI Taxonomy" id="2742600"/>
    <lineage>
        <taxon>Bacteria</taxon>
        <taxon>Bacillati</taxon>
        <taxon>Bacillota</taxon>
        <taxon>Bacilli</taxon>
        <taxon>Lactobacillales</taxon>
        <taxon>Lactobacillaceae</taxon>
        <taxon>Limosilactobacillus</taxon>
    </lineage>
</organism>
<name>A0ABR8ZN14_9LACO</name>
<evidence type="ECO:0000313" key="4">
    <source>
        <dbReference type="Proteomes" id="UP000645007"/>
    </source>
</evidence>
<keyword evidence="2" id="KW-1133">Transmembrane helix</keyword>
<reference evidence="3 4" key="1">
    <citation type="submission" date="2020-06" db="EMBL/GenBank/DDBJ databases">
        <title>Limosilactobacillus sp. nov.</title>
        <authorList>
            <person name="Ksiezarek M."/>
            <person name="Goncalves Ribeiro T."/>
            <person name="Rocha J."/>
            <person name="Grosso F."/>
            <person name="Peixe L."/>
        </authorList>
    </citation>
    <scope>NUCLEOTIDE SEQUENCE [LARGE SCALE GENOMIC DNA]</scope>
    <source>
        <strain evidence="4">c9Ua_26_M</strain>
    </source>
</reference>
<comment type="caution">
    <text evidence="3">The sequence shown here is derived from an EMBL/GenBank/DDBJ whole genome shotgun (WGS) entry which is preliminary data.</text>
</comment>
<dbReference type="RefSeq" id="WP_191911993.1">
    <property type="nucleotide sequence ID" value="NZ_JABUXR010000024.1"/>
</dbReference>
<feature type="transmembrane region" description="Helical" evidence="2">
    <location>
        <begin position="21"/>
        <end position="41"/>
    </location>
</feature>
<keyword evidence="4" id="KW-1185">Reference proteome</keyword>
<gene>
    <name evidence="3" type="ORF">HUK45_08765</name>
</gene>
<protein>
    <submittedName>
        <fullName evidence="3">Biotin/lipoyl-binding protein</fullName>
    </submittedName>
</protein>
<sequence length="322" mass="35255">MTAKRTSQKQSRWRKLLATKQRRLVTIISVLVILILIIIGIQHSTAKKNKSQSSFSTMRVTSQPSFNLTGKIEPVETQVLALPSGKLQSLAVKNGDHVVQGQAILTMHNDDLQNQVANLQNQLDQSQSTSSEDQTNSPAMQQQLKNISGKVNQTLVAPYSGYVSIDQAKEDAPVVTLYSDNLQFVGQVSEYDYDKLHQSTDLRVKALATNHVANTQVNYLATIPTKGTGNNTRYKVTASVNANEFIAGQTAKASIKQDGILIPKKAVRNGKVFVVDDNGRVRKTRISGHAVNSSYVVTNGIDEGDKIVINPSSKLKNNTKVD</sequence>
<dbReference type="Gene3D" id="2.40.420.20">
    <property type="match status" value="1"/>
</dbReference>
<evidence type="ECO:0000256" key="2">
    <source>
        <dbReference type="SAM" id="Phobius"/>
    </source>
</evidence>
<dbReference type="EMBL" id="JABUXR010000024">
    <property type="protein sequence ID" value="MBD8086308.1"/>
    <property type="molecule type" value="Genomic_DNA"/>
</dbReference>
<keyword evidence="1" id="KW-0175">Coiled coil</keyword>
<proteinExistence type="predicted"/>
<dbReference type="PANTHER" id="PTHR30469">
    <property type="entry name" value="MULTIDRUG RESISTANCE PROTEIN MDTA"/>
    <property type="match status" value="1"/>
</dbReference>
<keyword evidence="2" id="KW-0812">Transmembrane</keyword>
<feature type="coiled-coil region" evidence="1">
    <location>
        <begin position="102"/>
        <end position="129"/>
    </location>
</feature>
<dbReference type="Gene3D" id="2.40.50.100">
    <property type="match status" value="1"/>
</dbReference>
<dbReference type="SUPFAM" id="SSF111369">
    <property type="entry name" value="HlyD-like secretion proteins"/>
    <property type="match status" value="1"/>
</dbReference>
<evidence type="ECO:0000256" key="1">
    <source>
        <dbReference type="SAM" id="Coils"/>
    </source>
</evidence>